<evidence type="ECO:0000256" key="3">
    <source>
        <dbReference type="ARBA" id="ARBA00022833"/>
    </source>
</evidence>
<evidence type="ECO:0000313" key="8">
    <source>
        <dbReference type="EMBL" id="SGZ56362.1"/>
    </source>
</evidence>
<comment type="function">
    <text evidence="5">GTPase-activating protein for the ADP ribosylation factor family.</text>
</comment>
<keyword evidence="5" id="KW-0963">Cytoplasm</keyword>
<dbReference type="PROSITE" id="PS50115">
    <property type="entry name" value="ARFGAP"/>
    <property type="match status" value="1"/>
</dbReference>
<protein>
    <recommendedName>
        <fullName evidence="5">ADP-ribosylation factor GTPase-activating protein</fullName>
    </recommendedName>
</protein>
<dbReference type="STRING" id="45354.A0A1L0C0X2"/>
<dbReference type="InterPro" id="IPR037278">
    <property type="entry name" value="ARFGAP/RecO"/>
</dbReference>
<dbReference type="Gene3D" id="1.20.1270.60">
    <property type="entry name" value="Arfaptin homology (AH) domain/BAR domain"/>
    <property type="match status" value="1"/>
</dbReference>
<gene>
    <name evidence="8" type="ORF">SAMEA4029010_CIC11G00000004741</name>
</gene>
<dbReference type="PANTHER" id="PTHR23180:SF160">
    <property type="entry name" value="ADP-RIBOSYLATION FACTOR GTPASE-ACTIVATING PROTEIN EFFECTOR PROTEIN 1"/>
    <property type="match status" value="1"/>
</dbReference>
<dbReference type="InterPro" id="IPR027267">
    <property type="entry name" value="AH/BAR_dom_sf"/>
</dbReference>
<dbReference type="Pfam" id="PF00169">
    <property type="entry name" value="PH"/>
    <property type="match status" value="1"/>
</dbReference>
<dbReference type="SUPFAM" id="SSF103657">
    <property type="entry name" value="BAR/IMD domain-like"/>
    <property type="match status" value="1"/>
</dbReference>
<dbReference type="Gene3D" id="2.30.29.30">
    <property type="entry name" value="Pleckstrin-homology domain (PH domain)/Phosphotyrosine-binding domain (PTB)"/>
    <property type="match status" value="1"/>
</dbReference>
<evidence type="ECO:0000256" key="1">
    <source>
        <dbReference type="ARBA" id="ARBA00022723"/>
    </source>
</evidence>
<reference evidence="8 9" key="1">
    <citation type="submission" date="2016-10" db="EMBL/GenBank/DDBJ databases">
        <authorList>
            <person name="de Groot N.N."/>
        </authorList>
    </citation>
    <scope>NUCLEOTIDE SEQUENCE [LARGE SCALE GENOMIC DNA]</scope>
    <source>
        <strain evidence="8 9">CBS 141442</strain>
    </source>
</reference>
<dbReference type="SMART" id="SM00233">
    <property type="entry name" value="PH"/>
    <property type="match status" value="1"/>
</dbReference>
<dbReference type="Pfam" id="PF01412">
    <property type="entry name" value="ArfGap"/>
    <property type="match status" value="1"/>
</dbReference>
<dbReference type="EMBL" id="LT635760">
    <property type="protein sequence ID" value="SGZ56362.1"/>
    <property type="molecule type" value="Genomic_DNA"/>
</dbReference>
<feature type="domain" description="Arf-GAP" evidence="7">
    <location>
        <begin position="687"/>
        <end position="807"/>
    </location>
</feature>
<dbReference type="CDD" id="cd00821">
    <property type="entry name" value="PH"/>
    <property type="match status" value="1"/>
</dbReference>
<dbReference type="SMART" id="SM00105">
    <property type="entry name" value="ArfGap"/>
    <property type="match status" value="1"/>
</dbReference>
<evidence type="ECO:0000313" key="9">
    <source>
        <dbReference type="Proteomes" id="UP000182334"/>
    </source>
</evidence>
<dbReference type="Gene3D" id="1.10.220.150">
    <property type="entry name" value="Arf GTPase activating protein"/>
    <property type="match status" value="1"/>
</dbReference>
<name>A0A1L0C0X2_9ASCO</name>
<dbReference type="SUPFAM" id="SSF50729">
    <property type="entry name" value="PH domain-like"/>
    <property type="match status" value="1"/>
</dbReference>
<dbReference type="InterPro" id="IPR045258">
    <property type="entry name" value="ACAP1/2/3-like"/>
</dbReference>
<evidence type="ECO:0000259" key="7">
    <source>
        <dbReference type="PROSITE" id="PS50115"/>
    </source>
</evidence>
<keyword evidence="5" id="KW-0677">Repeat</keyword>
<keyword evidence="9" id="KW-1185">Reference proteome</keyword>
<evidence type="ECO:0000259" key="6">
    <source>
        <dbReference type="PROSITE" id="PS50003"/>
    </source>
</evidence>
<keyword evidence="5" id="KW-0343">GTPase activation</keyword>
<dbReference type="GO" id="GO:0005802">
    <property type="term" value="C:trans-Golgi network"/>
    <property type="evidence" value="ECO:0007669"/>
    <property type="project" value="TreeGrafter"/>
</dbReference>
<dbReference type="SUPFAM" id="SSF57863">
    <property type="entry name" value="ArfGap/RecO-like zinc finger"/>
    <property type="match status" value="1"/>
</dbReference>
<dbReference type="InterPro" id="IPR038508">
    <property type="entry name" value="ArfGAP_dom_sf"/>
</dbReference>
<dbReference type="CDD" id="cd08204">
    <property type="entry name" value="ArfGap"/>
    <property type="match status" value="1"/>
</dbReference>
<keyword evidence="5" id="KW-0040">ANK repeat</keyword>
<dbReference type="GO" id="GO:0006891">
    <property type="term" value="P:intra-Golgi vesicle-mediated transport"/>
    <property type="evidence" value="ECO:0007669"/>
    <property type="project" value="TreeGrafter"/>
</dbReference>
<organism evidence="8 9">
    <name type="scientific">Sungouiella intermedia</name>
    <dbReference type="NCBI Taxonomy" id="45354"/>
    <lineage>
        <taxon>Eukaryota</taxon>
        <taxon>Fungi</taxon>
        <taxon>Dikarya</taxon>
        <taxon>Ascomycota</taxon>
        <taxon>Saccharomycotina</taxon>
        <taxon>Pichiomycetes</taxon>
        <taxon>Metschnikowiaceae</taxon>
        <taxon>Sungouiella</taxon>
    </lineage>
</organism>
<dbReference type="Proteomes" id="UP000182334">
    <property type="component" value="Chromosome V"/>
</dbReference>
<dbReference type="InterPro" id="IPR001164">
    <property type="entry name" value="ArfGAP_dom"/>
</dbReference>
<evidence type="ECO:0000256" key="5">
    <source>
        <dbReference type="RuleBase" id="RU369028"/>
    </source>
</evidence>
<comment type="subcellular location">
    <subcellularLocation>
        <location evidence="5">Cytoplasm</location>
    </subcellularLocation>
</comment>
<keyword evidence="3 5" id="KW-0862">Zinc</keyword>
<dbReference type="InterPro" id="IPR011993">
    <property type="entry name" value="PH-like_dom_sf"/>
</dbReference>
<feature type="domain" description="PH" evidence="6">
    <location>
        <begin position="536"/>
        <end position="634"/>
    </location>
</feature>
<evidence type="ECO:0000256" key="4">
    <source>
        <dbReference type="PROSITE-ProRule" id="PRU00288"/>
    </source>
</evidence>
<dbReference type="GO" id="GO:0008270">
    <property type="term" value="F:zinc ion binding"/>
    <property type="evidence" value="ECO:0007669"/>
    <property type="project" value="UniProtKB-KW"/>
</dbReference>
<dbReference type="PROSITE" id="PS50003">
    <property type="entry name" value="PH_DOMAIN"/>
    <property type="match status" value="1"/>
</dbReference>
<evidence type="ECO:0000256" key="2">
    <source>
        <dbReference type="ARBA" id="ARBA00022771"/>
    </source>
</evidence>
<keyword evidence="2 4" id="KW-0863">Zinc-finger</keyword>
<dbReference type="GO" id="GO:0005768">
    <property type="term" value="C:endosome"/>
    <property type="evidence" value="ECO:0007669"/>
    <property type="project" value="TreeGrafter"/>
</dbReference>
<dbReference type="GO" id="GO:0005096">
    <property type="term" value="F:GTPase activator activity"/>
    <property type="evidence" value="ECO:0007669"/>
    <property type="project" value="UniProtKB-KW"/>
</dbReference>
<dbReference type="AlphaFoldDB" id="A0A1L0C0X2"/>
<dbReference type="OrthoDB" id="10266696at2759"/>
<proteinExistence type="predicted"/>
<dbReference type="InterPro" id="IPR001849">
    <property type="entry name" value="PH_domain"/>
</dbReference>
<sequence>MENPTICSLAFPYRIAENSKTQLSTLILTNDDDSCRYSLRIKDGRCNGIDRYYTDSKQPLEGRLNFVSNLSEANPLLLSVAPEFHKLKLQLKVSQTTQDRDNFLIILKTQGDDTDRAVLEEYLLLDEYGVRNRDVSKISLAKFILSDAPETVVVNDTFDSKGLSGKQLNVSLWEQSAQGFQQLFTFQLWIEESLSSLTSTPKLTVQPEFKTEVSETPTSTFTLAELRKAYNFNIDDGPEFRSVLNKYEVLMPRLKKTLTSIQDEARIMEASLRRIMSSQSKIIELLDSTIHMQFNPLLRKLRVTKRLARQFNLMFAPIEKNVGMLLKKVLNISTLLKTLGYFNKVLPSEGELSSKKTFERNSKEYYEWLNKYLSNEKDRPQLKLLLKRKAFELSKLDYLSALNSATNNQYFNQHLENILKFCNLKVENNGVFDFQTYNDTKSSQNLLSDDDKLFLNSLSRFNSEKLQLRQLIESSRTNEELTNLIKNNSLTYVKTDDSGLSHPGDRELPTSDKTAITLDLVFPNSTQSTTNNLEEMGQMSGILYALGGKGKPGWHKEWVVLRDGQLMEFSDWRKGRLPINKPIDIALSNIKATKYEKRQFCFEIVTSQNQKHVFQALDNDERNKWMKSLYNAGQVTLKLINKSNAHPKKLKTLYKPLTPQVLSPTELDRPGSPVSIISTAHNSGSNVDCLELVRSIEGAGNSVCADCGSMDSVEWISSNILVAVCVQCSSCHRHMGSHVSKIRSLKLDNFTAEGLVLLEYVNNSLVNSYLQDTKETIASDSNDEDRLSFIKQKYIQRAFMEPIADINSLLVQSVRKVDIFGVIKSLNCGADPNLRLQVGSSTHEIEPSIISLFEYSLRKAVKVDATGDSSKDYFVISELLLLHGCNIQNILTLNPAFRFSEEAQEYWERKKLRVS</sequence>
<accession>A0A1L0C0X2</accession>
<dbReference type="PANTHER" id="PTHR23180">
    <property type="entry name" value="CENTAURIN/ARF"/>
    <property type="match status" value="1"/>
</dbReference>
<keyword evidence="1 5" id="KW-0479">Metal-binding</keyword>